<organism evidence="2 3">
    <name type="scientific">Aromatoleum buckelii</name>
    <dbReference type="NCBI Taxonomy" id="200254"/>
    <lineage>
        <taxon>Bacteria</taxon>
        <taxon>Pseudomonadati</taxon>
        <taxon>Pseudomonadota</taxon>
        <taxon>Betaproteobacteria</taxon>
        <taxon>Rhodocyclales</taxon>
        <taxon>Rhodocyclaceae</taxon>
        <taxon>Aromatoleum</taxon>
    </lineage>
</organism>
<keyword evidence="3" id="KW-1185">Reference proteome</keyword>
<reference evidence="2" key="1">
    <citation type="submission" date="2019-12" db="EMBL/GenBank/DDBJ databases">
        <title>Comparative genomics gives insights into the taxonomy of the Azoarcus-Aromatoleum group and reveals separate origins of nif in the plant-associated Azoarcus and non-plant-associated Aromatoleum sub-groups.</title>
        <authorList>
            <person name="Lafos M."/>
            <person name="Maluk M."/>
            <person name="Batista M."/>
            <person name="Junghare M."/>
            <person name="Carmona M."/>
            <person name="Faoro H."/>
            <person name="Cruz L.M."/>
            <person name="Battistoni F."/>
            <person name="De Souza E."/>
            <person name="Pedrosa F."/>
            <person name="Chen W.-M."/>
            <person name="Poole P.S."/>
            <person name="Dixon R.A."/>
            <person name="James E.K."/>
        </authorList>
    </citation>
    <scope>NUCLEOTIDE SEQUENCE</scope>
    <source>
        <strain evidence="2">U120</strain>
    </source>
</reference>
<gene>
    <name evidence="2" type="ORF">GO608_13510</name>
</gene>
<proteinExistence type="predicted"/>
<evidence type="ECO:0000313" key="2">
    <source>
        <dbReference type="EMBL" id="NMF94341.1"/>
    </source>
</evidence>
<feature type="region of interest" description="Disordered" evidence="1">
    <location>
        <begin position="45"/>
        <end position="68"/>
    </location>
</feature>
<sequence length="263" mass="29216">MLPLFHDSGPKGAGDDLEALLLHAGERLKEPARPHQRTETRALAPGCKRRHRVLGPQPSAEGPGDPQEHGCQRITLLLERKYAPLFVAPVFVRVRGVPQRQPRRPARDERQTRARAEAAGVFANGYASVLASIALEAYKLNLPDLASLLVAHYAGPSQELAEYVESAGDVPYAARIRPRFDCLPATAADAFLGQDEMDRLLKQRHALQLDVQSPEATRSRQDSRPTRAQKLQWAAAYRERGDIETAQELEVQIEQETENGPHH</sequence>
<dbReference type="Proteomes" id="UP000601990">
    <property type="component" value="Unassembled WGS sequence"/>
</dbReference>
<accession>A0ABX1N514</accession>
<feature type="region of interest" description="Disordered" evidence="1">
    <location>
        <begin position="211"/>
        <end position="231"/>
    </location>
</feature>
<comment type="caution">
    <text evidence="2">The sequence shown here is derived from an EMBL/GenBank/DDBJ whole genome shotgun (WGS) entry which is preliminary data.</text>
</comment>
<dbReference type="RefSeq" id="WP_169199569.1">
    <property type="nucleotide sequence ID" value="NZ_WTVH02000001.1"/>
</dbReference>
<protein>
    <submittedName>
        <fullName evidence="2">Uncharacterized protein</fullName>
    </submittedName>
</protein>
<name>A0ABX1N514_9RHOO</name>
<dbReference type="EMBL" id="WTVH01000027">
    <property type="protein sequence ID" value="NMF94341.1"/>
    <property type="molecule type" value="Genomic_DNA"/>
</dbReference>
<evidence type="ECO:0000256" key="1">
    <source>
        <dbReference type="SAM" id="MobiDB-lite"/>
    </source>
</evidence>
<evidence type="ECO:0000313" key="3">
    <source>
        <dbReference type="Proteomes" id="UP000601990"/>
    </source>
</evidence>